<protein>
    <submittedName>
        <fullName evidence="1">Uncharacterized protein</fullName>
    </submittedName>
</protein>
<accession>A0A377FD64</accession>
<gene>
    <name evidence="1" type="ORF">NCTC9706_01188</name>
</gene>
<evidence type="ECO:0000313" key="2">
    <source>
        <dbReference type="Proteomes" id="UP000254460"/>
    </source>
</evidence>
<evidence type="ECO:0000313" key="1">
    <source>
        <dbReference type="EMBL" id="STN84198.1"/>
    </source>
</evidence>
<dbReference type="Proteomes" id="UP000254460">
    <property type="component" value="Unassembled WGS sequence"/>
</dbReference>
<proteinExistence type="predicted"/>
<dbReference type="EMBL" id="UGGJ01000004">
    <property type="protein sequence ID" value="STN84198.1"/>
    <property type="molecule type" value="Genomic_DNA"/>
</dbReference>
<organism evidence="1 2">
    <name type="scientific">Escherichia coli</name>
    <dbReference type="NCBI Taxonomy" id="562"/>
    <lineage>
        <taxon>Bacteria</taxon>
        <taxon>Pseudomonadati</taxon>
        <taxon>Pseudomonadota</taxon>
        <taxon>Gammaproteobacteria</taxon>
        <taxon>Enterobacterales</taxon>
        <taxon>Enterobacteriaceae</taxon>
        <taxon>Escherichia</taxon>
    </lineage>
</organism>
<reference evidence="1 2" key="1">
    <citation type="submission" date="2018-06" db="EMBL/GenBank/DDBJ databases">
        <authorList>
            <consortium name="Pathogen Informatics"/>
            <person name="Doyle S."/>
        </authorList>
    </citation>
    <scope>NUCLEOTIDE SEQUENCE [LARGE SCALE GENOMIC DNA]</scope>
    <source>
        <strain evidence="1 2">NCTC9706</strain>
    </source>
</reference>
<dbReference type="AlphaFoldDB" id="A0A377FD64"/>
<sequence>MVKMMSASLEDVKDFKFILDEAVRINKELTSSSNFMEFYKKEYNGNFGSLGMTIDAPYELIKGRTDLSRTQIHLSYASYEKLYAISARFIKSNRLEMLVTTDEFLSNLKKMLFMHIWVENGSCDRSGYTILLNKTLKLTRREMSEEDFYYPILAHGLERDIMSIGRVDIISAEKMHLTISDDFTEQQLDLAKKFCSSHKFHYKHYLKIPVSKRSKLSRQRIAKNIACFVVGILQLFGVHYNISPYFLSISTDPYPNYDGFYLSKKPNEMFNYHYSTKGTIANSGEFWNKFEDDYKSDLGLVLSRLIELAIEPHENSVIADRLIDAIYLFSSAQQDKDESSRIVKLTTALERLVSLSSEKKDSSTTKNFVSRVSSLVSIYYQDEKKWARVAQEMYKTRSDIAHGSWSVYRGVEPLYSSKYNELTCRAIFSACVGFYNQNFTTVNKDNFVKAFFDSLEDIADKMKS</sequence>
<name>A0A377FD64_ECOLX</name>